<dbReference type="Proteomes" id="UP001165135">
    <property type="component" value="Unassembled WGS sequence"/>
</dbReference>
<proteinExistence type="predicted"/>
<protein>
    <recommendedName>
        <fullName evidence="3">Cas12f1-like TNB domain-containing protein</fullName>
    </recommendedName>
</protein>
<organism evidence="4 5">
    <name type="scientific">Actinoallomurus iriomotensis</name>
    <dbReference type="NCBI Taxonomy" id="478107"/>
    <lineage>
        <taxon>Bacteria</taxon>
        <taxon>Bacillati</taxon>
        <taxon>Actinomycetota</taxon>
        <taxon>Actinomycetes</taxon>
        <taxon>Streptosporangiales</taxon>
        <taxon>Thermomonosporaceae</taxon>
        <taxon>Actinoallomurus</taxon>
    </lineage>
</organism>
<evidence type="ECO:0000313" key="4">
    <source>
        <dbReference type="EMBL" id="GLY73725.1"/>
    </source>
</evidence>
<dbReference type="EMBL" id="BSTJ01000002">
    <property type="protein sequence ID" value="GLY73725.1"/>
    <property type="molecule type" value="Genomic_DNA"/>
</dbReference>
<evidence type="ECO:0000259" key="3">
    <source>
        <dbReference type="Pfam" id="PF07282"/>
    </source>
</evidence>
<feature type="region of interest" description="Disordered" evidence="2">
    <location>
        <begin position="175"/>
        <end position="206"/>
    </location>
</feature>
<reference evidence="4" key="1">
    <citation type="submission" date="2023-03" db="EMBL/GenBank/DDBJ databases">
        <title>Actinoallomurus iriomotensis NBRC 103681.</title>
        <authorList>
            <person name="Ichikawa N."/>
            <person name="Sato H."/>
            <person name="Tonouchi N."/>
        </authorList>
    </citation>
    <scope>NUCLEOTIDE SEQUENCE</scope>
    <source>
        <strain evidence="4">NBRC 103681</strain>
    </source>
</reference>
<dbReference type="AlphaFoldDB" id="A0A9W6RFK9"/>
<evidence type="ECO:0000256" key="2">
    <source>
        <dbReference type="SAM" id="MobiDB-lite"/>
    </source>
</evidence>
<evidence type="ECO:0000313" key="5">
    <source>
        <dbReference type="Proteomes" id="UP001165135"/>
    </source>
</evidence>
<evidence type="ECO:0000256" key="1">
    <source>
        <dbReference type="ARBA" id="ARBA00023125"/>
    </source>
</evidence>
<gene>
    <name evidence="4" type="ORF">Airi01_019920</name>
</gene>
<dbReference type="InterPro" id="IPR010095">
    <property type="entry name" value="Cas12f1-like_TNB"/>
</dbReference>
<dbReference type="Pfam" id="PF07282">
    <property type="entry name" value="Cas12f1-like_TNB"/>
    <property type="match status" value="1"/>
</dbReference>
<comment type="caution">
    <text evidence="4">The sequence shown here is derived from an EMBL/GenBank/DDBJ whole genome shotgun (WGS) entry which is preliminary data.</text>
</comment>
<dbReference type="NCBIfam" id="NF040570">
    <property type="entry name" value="guided_TnpB"/>
    <property type="match status" value="1"/>
</dbReference>
<dbReference type="GO" id="GO:0003677">
    <property type="term" value="F:DNA binding"/>
    <property type="evidence" value="ECO:0007669"/>
    <property type="project" value="UniProtKB-KW"/>
</dbReference>
<keyword evidence="1" id="KW-0238">DNA-binding</keyword>
<name>A0A9W6RFK9_9ACTN</name>
<sequence length="206" mass="21875">MKGSGSSDSAVTTGMYGGCPARSVKFGYRRWAGYPSAGPATCPPDWAEKTSTDLARRFDLIRIEDLKIGNMVRSARGTIAAPGVNVRAKAGLNRSIHAAGWGHLARRLEHKAAGRVEKINPAYTSQICHVCGHCAADNRESQAVFRCRACGHVDHADVNAAKNIAAGHAVTCLSRPTSPDRPPVRGALQPLGGAMNREPQPVPSSR</sequence>
<accession>A0A9W6RFK9</accession>
<feature type="domain" description="Cas12f1-like TNB" evidence="3">
    <location>
        <begin position="101"/>
        <end position="164"/>
    </location>
</feature>